<comment type="cofactor">
    <cofactor evidence="12">
        <name>Mg(2+)</name>
        <dbReference type="ChEBI" id="CHEBI:18420"/>
    </cofactor>
    <text evidence="12">Mg(2+) is required for catalysis and for stabilizing the dimer.</text>
</comment>
<evidence type="ECO:0000256" key="5">
    <source>
        <dbReference type="ARBA" id="ARBA00022525"/>
    </source>
</evidence>
<dbReference type="InterPro" id="IPR036849">
    <property type="entry name" value="Enolase-like_C_sf"/>
</dbReference>
<keyword evidence="6 9" id="KW-0460">Magnesium</keyword>
<dbReference type="Proteomes" id="UP000176751">
    <property type="component" value="Unassembled WGS sequence"/>
</dbReference>
<dbReference type="GO" id="GO:0004634">
    <property type="term" value="F:phosphopyruvate hydratase activity"/>
    <property type="evidence" value="ECO:0007669"/>
    <property type="project" value="UniProtKB-UniRule"/>
</dbReference>
<keyword evidence="7 9" id="KW-0324">Glycolysis</keyword>
<keyword evidence="8 9" id="KW-0456">Lyase</keyword>
<evidence type="ECO:0000256" key="4">
    <source>
        <dbReference type="ARBA" id="ARBA00017068"/>
    </source>
</evidence>
<feature type="binding site" evidence="11">
    <location>
        <position position="317"/>
    </location>
    <ligand>
        <name>substrate</name>
    </ligand>
</feature>
<evidence type="ECO:0000256" key="3">
    <source>
        <dbReference type="ARBA" id="ARBA00012058"/>
    </source>
</evidence>
<feature type="binding site" evidence="9 12">
    <location>
        <position position="317"/>
    </location>
    <ligand>
        <name>Mg(2+)</name>
        <dbReference type="ChEBI" id="CHEBI:18420"/>
    </ligand>
</feature>
<dbReference type="NCBIfam" id="TIGR01060">
    <property type="entry name" value="eno"/>
    <property type="match status" value="1"/>
</dbReference>
<evidence type="ECO:0000256" key="12">
    <source>
        <dbReference type="PIRSR" id="PIRSR001400-3"/>
    </source>
</evidence>
<organism evidence="15 16">
    <name type="scientific">Candidatus Curtissbacteria bacterium RIFOXYA1_FULL_41_14</name>
    <dbReference type="NCBI Taxonomy" id="1797737"/>
    <lineage>
        <taxon>Bacteria</taxon>
        <taxon>Candidatus Curtissiibacteriota</taxon>
    </lineage>
</organism>
<dbReference type="PRINTS" id="PR00148">
    <property type="entry name" value="ENOLASE"/>
</dbReference>
<dbReference type="PANTHER" id="PTHR11902">
    <property type="entry name" value="ENOLASE"/>
    <property type="match status" value="1"/>
</dbReference>
<evidence type="ECO:0000256" key="6">
    <source>
        <dbReference type="ARBA" id="ARBA00022842"/>
    </source>
</evidence>
<dbReference type="SUPFAM" id="SSF51604">
    <property type="entry name" value="Enolase C-terminal domain-like"/>
    <property type="match status" value="1"/>
</dbReference>
<dbReference type="PANTHER" id="PTHR11902:SF1">
    <property type="entry name" value="ENOLASE"/>
    <property type="match status" value="1"/>
</dbReference>
<dbReference type="InterPro" id="IPR000941">
    <property type="entry name" value="Enolase"/>
</dbReference>
<dbReference type="Gene3D" id="3.30.390.10">
    <property type="entry name" value="Enolase-like, N-terminal domain"/>
    <property type="match status" value="1"/>
</dbReference>
<feature type="binding site" evidence="11">
    <location>
        <position position="160"/>
    </location>
    <ligand>
        <name>substrate</name>
    </ligand>
</feature>
<dbReference type="Gene3D" id="3.20.20.120">
    <property type="entry name" value="Enolase-like C-terminal domain"/>
    <property type="match status" value="1"/>
</dbReference>
<dbReference type="GO" id="GO:0005576">
    <property type="term" value="C:extracellular region"/>
    <property type="evidence" value="ECO:0007669"/>
    <property type="project" value="UniProtKB-SubCell"/>
</dbReference>
<feature type="binding site" evidence="9">
    <location>
        <position position="371"/>
    </location>
    <ligand>
        <name>(2R)-2-phosphoglycerate</name>
        <dbReference type="ChEBI" id="CHEBI:58289"/>
    </ligand>
</feature>
<dbReference type="InterPro" id="IPR020809">
    <property type="entry name" value="Enolase_CS"/>
</dbReference>
<evidence type="ECO:0000256" key="2">
    <source>
        <dbReference type="ARBA" id="ARBA00009604"/>
    </source>
</evidence>
<evidence type="ECO:0000256" key="8">
    <source>
        <dbReference type="ARBA" id="ARBA00023239"/>
    </source>
</evidence>
<dbReference type="Pfam" id="PF00113">
    <property type="entry name" value="Enolase_C"/>
    <property type="match status" value="1"/>
</dbReference>
<keyword evidence="15" id="KW-0670">Pyruvate</keyword>
<accession>A0A1F5HBQ0</accession>
<feature type="binding site" evidence="9">
    <location>
        <position position="247"/>
    </location>
    <ligand>
        <name>Mg(2+)</name>
        <dbReference type="ChEBI" id="CHEBI:18420"/>
    </ligand>
</feature>
<feature type="active site" description="Proton donor" evidence="9 10">
    <location>
        <position position="210"/>
    </location>
</feature>
<dbReference type="EMBL" id="MFCA01000026">
    <property type="protein sequence ID" value="OGE01475.1"/>
    <property type="molecule type" value="Genomic_DNA"/>
</dbReference>
<feature type="binding site" evidence="9 12">
    <location>
        <position position="290"/>
    </location>
    <ligand>
        <name>Mg(2+)</name>
        <dbReference type="ChEBI" id="CHEBI:18420"/>
    </ligand>
</feature>
<dbReference type="GO" id="GO:0000015">
    <property type="term" value="C:phosphopyruvate hydratase complex"/>
    <property type="evidence" value="ECO:0007669"/>
    <property type="project" value="InterPro"/>
</dbReference>
<dbReference type="AlphaFoldDB" id="A0A1F5HBQ0"/>
<evidence type="ECO:0000256" key="1">
    <source>
        <dbReference type="ARBA" id="ARBA00005031"/>
    </source>
</evidence>
<dbReference type="GO" id="GO:0000287">
    <property type="term" value="F:magnesium ion binding"/>
    <property type="evidence" value="ECO:0007669"/>
    <property type="project" value="UniProtKB-UniRule"/>
</dbReference>
<evidence type="ECO:0000313" key="16">
    <source>
        <dbReference type="Proteomes" id="UP000176751"/>
    </source>
</evidence>
<comment type="pathway">
    <text evidence="1 9">Carbohydrate degradation; glycolysis; pyruvate from D-glyceraldehyde 3-phosphate: step 4/5.</text>
</comment>
<dbReference type="SFLD" id="SFLDF00002">
    <property type="entry name" value="enolase"/>
    <property type="match status" value="1"/>
</dbReference>
<dbReference type="InterPro" id="IPR029017">
    <property type="entry name" value="Enolase-like_N"/>
</dbReference>
<gene>
    <name evidence="9" type="primary">eno</name>
    <name evidence="15" type="ORF">A2196_03175</name>
</gene>
<evidence type="ECO:0000256" key="7">
    <source>
        <dbReference type="ARBA" id="ARBA00023152"/>
    </source>
</evidence>
<evidence type="ECO:0000259" key="13">
    <source>
        <dbReference type="SMART" id="SM01192"/>
    </source>
</evidence>
<dbReference type="GO" id="GO:0009986">
    <property type="term" value="C:cell surface"/>
    <property type="evidence" value="ECO:0007669"/>
    <property type="project" value="UniProtKB-SubCell"/>
</dbReference>
<reference evidence="15 16" key="1">
    <citation type="journal article" date="2016" name="Nat. Commun.">
        <title>Thousands of microbial genomes shed light on interconnected biogeochemical processes in an aquifer system.</title>
        <authorList>
            <person name="Anantharaman K."/>
            <person name="Brown C.T."/>
            <person name="Hug L.A."/>
            <person name="Sharon I."/>
            <person name="Castelle C.J."/>
            <person name="Probst A.J."/>
            <person name="Thomas B.C."/>
            <person name="Singh A."/>
            <person name="Wilkins M.J."/>
            <person name="Karaoz U."/>
            <person name="Brodie E.L."/>
            <person name="Williams K.H."/>
            <person name="Hubbard S.S."/>
            <person name="Banfield J.F."/>
        </authorList>
    </citation>
    <scope>NUCLEOTIDE SEQUENCE [LARGE SCALE GENOMIC DNA]</scope>
</reference>
<dbReference type="SFLD" id="SFLDG00178">
    <property type="entry name" value="enolase"/>
    <property type="match status" value="1"/>
</dbReference>
<evidence type="ECO:0000256" key="11">
    <source>
        <dbReference type="PIRSR" id="PIRSR001400-2"/>
    </source>
</evidence>
<comment type="subcellular location">
    <subcellularLocation>
        <location evidence="9">Cytoplasm</location>
    </subcellularLocation>
    <subcellularLocation>
        <location evidence="9">Secreted</location>
    </subcellularLocation>
    <subcellularLocation>
        <location evidence="9">Cell surface</location>
    </subcellularLocation>
    <text evidence="9">Fractions of enolase are present in both the cytoplasm and on the cell surface.</text>
</comment>
<dbReference type="SMART" id="SM01193">
    <property type="entry name" value="Enolase_N"/>
    <property type="match status" value="1"/>
</dbReference>
<evidence type="ECO:0000313" key="15">
    <source>
        <dbReference type="EMBL" id="OGE01475.1"/>
    </source>
</evidence>
<dbReference type="InterPro" id="IPR020811">
    <property type="entry name" value="Enolase_N"/>
</dbReference>
<feature type="binding site" evidence="9">
    <location>
        <position position="372"/>
    </location>
    <ligand>
        <name>(2R)-2-phosphoglycerate</name>
        <dbReference type="ChEBI" id="CHEBI:58289"/>
    </ligand>
</feature>
<dbReference type="PROSITE" id="PS00164">
    <property type="entry name" value="ENOLASE"/>
    <property type="match status" value="1"/>
</dbReference>
<dbReference type="GO" id="GO:0006096">
    <property type="term" value="P:glycolytic process"/>
    <property type="evidence" value="ECO:0007669"/>
    <property type="project" value="UniProtKB-UniRule"/>
</dbReference>
<evidence type="ECO:0000256" key="10">
    <source>
        <dbReference type="PIRSR" id="PIRSR001400-1"/>
    </source>
</evidence>
<feature type="active site" description="Proton acceptor" evidence="9 10">
    <location>
        <position position="342"/>
    </location>
</feature>
<feature type="binding site" evidence="11">
    <location>
        <position position="290"/>
    </location>
    <ligand>
        <name>substrate</name>
    </ligand>
</feature>
<feature type="binding site" evidence="9">
    <location>
        <position position="168"/>
    </location>
    <ligand>
        <name>(2R)-2-phosphoglycerate</name>
        <dbReference type="ChEBI" id="CHEBI:58289"/>
    </ligand>
</feature>
<comment type="cofactor">
    <cofactor evidence="9">
        <name>Mg(2+)</name>
        <dbReference type="ChEBI" id="CHEBI:18420"/>
    </cofactor>
    <text evidence="9">Binds a second Mg(2+) ion via substrate during catalysis.</text>
</comment>
<proteinExistence type="inferred from homology"/>
<sequence length="417" mass="45752">MAKIKKIIAREILDSRGNPTIEAIIELNDSSVGVASAPSGASTSKHEAIELRDKDPKRYFGRGVLTSLKKISAIIAPQLLGKEASQQKQLDEVMIKLDSTPNKANLGGNTILALSCAITKAQASSQKMPLYQYIANLAGENTHEFNIPTPMFNILNGGKHGGRNVDFQEFMVVSPQANNYSKNLQVGVEIYYALREVIQSRSSIPLVGDEGGYAPLLYSNLDALKLIEDAIEKAGYKLGLDAFFSLDIAASTIIKGSSYKLKDKPVALDANDLLDYFVTLNEQYHLLSLEDPFSDDDWDHWKKITERLGRDTLIVGDDLIATNKERLLKAIAQKACNATVIKPNQVGTITETLEAVKIAKSNGLKIVVSHRSGETNDDFIVDFAVAVQADYVKFGAPARGERVAKYNRLLEIEHELS</sequence>
<keyword evidence="9" id="KW-0963">Cytoplasm</keyword>
<dbReference type="CDD" id="cd03313">
    <property type="entry name" value="enolase"/>
    <property type="match status" value="1"/>
</dbReference>
<feature type="domain" description="Enolase C-terminal TIM barrel" evidence="13">
    <location>
        <begin position="144"/>
        <end position="417"/>
    </location>
</feature>
<dbReference type="SMART" id="SM01192">
    <property type="entry name" value="Enolase_C"/>
    <property type="match status" value="1"/>
</dbReference>
<keyword evidence="9 12" id="KW-0479">Metal-binding</keyword>
<dbReference type="SFLD" id="SFLDS00001">
    <property type="entry name" value="Enolase"/>
    <property type="match status" value="1"/>
</dbReference>
<comment type="caution">
    <text evidence="15">The sequence shown here is derived from an EMBL/GenBank/DDBJ whole genome shotgun (WGS) entry which is preliminary data.</text>
</comment>
<comment type="function">
    <text evidence="9">Catalyzes the reversible conversion of 2-phosphoglycerate (2-PG) into phosphoenolpyruvate (PEP). It is essential for the degradation of carbohydrates via glycolysis.</text>
</comment>
<feature type="binding site" evidence="11">
    <location>
        <position position="169"/>
    </location>
    <ligand>
        <name>substrate</name>
    </ligand>
</feature>
<feature type="binding site" evidence="11">
    <location>
        <begin position="369"/>
        <end position="372"/>
    </location>
    <ligand>
        <name>substrate</name>
    </ligand>
</feature>
<comment type="catalytic activity">
    <reaction evidence="9">
        <text>(2R)-2-phosphoglycerate = phosphoenolpyruvate + H2O</text>
        <dbReference type="Rhea" id="RHEA:10164"/>
        <dbReference type="ChEBI" id="CHEBI:15377"/>
        <dbReference type="ChEBI" id="CHEBI:58289"/>
        <dbReference type="ChEBI" id="CHEBI:58702"/>
        <dbReference type="EC" id="4.2.1.11"/>
    </reaction>
</comment>
<feature type="binding site" evidence="9">
    <location>
        <position position="393"/>
    </location>
    <ligand>
        <name>(2R)-2-phosphoglycerate</name>
        <dbReference type="ChEBI" id="CHEBI:58289"/>
    </ligand>
</feature>
<dbReference type="PIRSF" id="PIRSF001400">
    <property type="entry name" value="Enolase"/>
    <property type="match status" value="1"/>
</dbReference>
<dbReference type="STRING" id="1797737.A2196_03175"/>
<comment type="similarity">
    <text evidence="2 9">Belongs to the enolase family.</text>
</comment>
<keyword evidence="5 9" id="KW-0964">Secreted</keyword>
<evidence type="ECO:0000256" key="9">
    <source>
        <dbReference type="HAMAP-Rule" id="MF_00318"/>
    </source>
</evidence>
<dbReference type="EC" id="4.2.1.11" evidence="3 9"/>
<dbReference type="InterPro" id="IPR020810">
    <property type="entry name" value="Enolase_C"/>
</dbReference>
<feature type="binding site" evidence="11">
    <location>
        <position position="393"/>
    </location>
    <ligand>
        <name>substrate</name>
    </ligand>
</feature>
<dbReference type="Pfam" id="PF03952">
    <property type="entry name" value="Enolase_N"/>
    <property type="match status" value="1"/>
</dbReference>
<dbReference type="HAMAP" id="MF_00318">
    <property type="entry name" value="Enolase"/>
    <property type="match status" value="1"/>
</dbReference>
<evidence type="ECO:0000259" key="14">
    <source>
        <dbReference type="SMART" id="SM01193"/>
    </source>
</evidence>
<protein>
    <recommendedName>
        <fullName evidence="4 9">Enolase</fullName>
        <ecNumber evidence="3 9">4.2.1.11</ecNumber>
    </recommendedName>
    <alternativeName>
        <fullName evidence="9">2-phospho-D-glycerate hydro-lyase</fullName>
    </alternativeName>
    <alternativeName>
        <fullName evidence="9">2-phosphoglycerate dehydratase</fullName>
    </alternativeName>
</protein>
<name>A0A1F5HBQ0_9BACT</name>
<dbReference type="SUPFAM" id="SSF54826">
    <property type="entry name" value="Enolase N-terminal domain-like"/>
    <property type="match status" value="1"/>
</dbReference>
<dbReference type="UniPathway" id="UPA00109">
    <property type="reaction ID" value="UER00187"/>
</dbReference>
<feature type="binding site" evidence="9">
    <location>
        <position position="342"/>
    </location>
    <ligand>
        <name>(2R)-2-phosphoglycerate</name>
        <dbReference type="ChEBI" id="CHEBI:58289"/>
    </ligand>
</feature>
<feature type="domain" description="Enolase N-terminal" evidence="14">
    <location>
        <begin position="4"/>
        <end position="134"/>
    </location>
</feature>